<evidence type="ECO:0000256" key="3">
    <source>
        <dbReference type="ARBA" id="ARBA00022771"/>
    </source>
</evidence>
<keyword evidence="11" id="KW-1185">Reference proteome</keyword>
<comment type="caution">
    <text evidence="10">The sequence shown here is derived from an EMBL/GenBank/DDBJ whole genome shotgun (WGS) entry which is preliminary data.</text>
</comment>
<protein>
    <recommendedName>
        <fullName evidence="9">C2H2-type domain-containing protein</fullName>
    </recommendedName>
</protein>
<dbReference type="SMART" id="SM00355">
    <property type="entry name" value="ZnF_C2H2"/>
    <property type="match status" value="4"/>
</dbReference>
<gene>
    <name evidence="10" type="ORF">CIPAW_12G142600</name>
</gene>
<dbReference type="PROSITE" id="PS50157">
    <property type="entry name" value="ZINC_FINGER_C2H2_2"/>
    <property type="match status" value="4"/>
</dbReference>
<evidence type="ECO:0000256" key="8">
    <source>
        <dbReference type="SAM" id="MobiDB-lite"/>
    </source>
</evidence>
<feature type="domain" description="C2H2-type" evidence="9">
    <location>
        <begin position="507"/>
        <end position="534"/>
    </location>
</feature>
<dbReference type="InterPro" id="IPR044653">
    <property type="entry name" value="AZF1/2/3-like"/>
</dbReference>
<keyword evidence="6" id="KW-0804">Transcription</keyword>
<dbReference type="Proteomes" id="UP000811609">
    <property type="component" value="Chromosome 12"/>
</dbReference>
<feature type="domain" description="C2H2-type" evidence="9">
    <location>
        <begin position="100"/>
        <end position="127"/>
    </location>
</feature>
<evidence type="ECO:0000256" key="1">
    <source>
        <dbReference type="ARBA" id="ARBA00022723"/>
    </source>
</evidence>
<evidence type="ECO:0000256" key="2">
    <source>
        <dbReference type="ARBA" id="ARBA00022737"/>
    </source>
</evidence>
<evidence type="ECO:0000259" key="9">
    <source>
        <dbReference type="PROSITE" id="PS50157"/>
    </source>
</evidence>
<proteinExistence type="predicted"/>
<keyword evidence="5" id="KW-0805">Transcription regulation</keyword>
<feature type="compositionally biased region" description="Basic and acidic residues" evidence="8">
    <location>
        <begin position="319"/>
        <end position="344"/>
    </location>
</feature>
<feature type="region of interest" description="Disordered" evidence="8">
    <location>
        <begin position="534"/>
        <end position="567"/>
    </location>
</feature>
<keyword evidence="1" id="KW-0479">Metal-binding</keyword>
<evidence type="ECO:0000256" key="4">
    <source>
        <dbReference type="ARBA" id="ARBA00022833"/>
    </source>
</evidence>
<dbReference type="GO" id="GO:0005634">
    <property type="term" value="C:nucleus"/>
    <property type="evidence" value="ECO:0007669"/>
    <property type="project" value="TreeGrafter"/>
</dbReference>
<dbReference type="EMBL" id="CM031820">
    <property type="protein sequence ID" value="KAG6634813.1"/>
    <property type="molecule type" value="Genomic_DNA"/>
</dbReference>
<dbReference type="PANTHER" id="PTHR45988">
    <property type="entry name" value="C2H2 TYPE ZINC FINGER TRANSCRIPTION FACTOR FAMILY-RELATED"/>
    <property type="match status" value="1"/>
</dbReference>
<feature type="compositionally biased region" description="Polar residues" evidence="8">
    <location>
        <begin position="546"/>
        <end position="567"/>
    </location>
</feature>
<organism evidence="10 11">
    <name type="scientific">Carya illinoinensis</name>
    <name type="common">Pecan</name>
    <dbReference type="NCBI Taxonomy" id="32201"/>
    <lineage>
        <taxon>Eukaryota</taxon>
        <taxon>Viridiplantae</taxon>
        <taxon>Streptophyta</taxon>
        <taxon>Embryophyta</taxon>
        <taxon>Tracheophyta</taxon>
        <taxon>Spermatophyta</taxon>
        <taxon>Magnoliopsida</taxon>
        <taxon>eudicotyledons</taxon>
        <taxon>Gunneridae</taxon>
        <taxon>Pentapetalae</taxon>
        <taxon>rosids</taxon>
        <taxon>fabids</taxon>
        <taxon>Fagales</taxon>
        <taxon>Juglandaceae</taxon>
        <taxon>Carya</taxon>
    </lineage>
</organism>
<feature type="domain" description="C2H2-type" evidence="9">
    <location>
        <begin position="441"/>
        <end position="468"/>
    </location>
</feature>
<evidence type="ECO:0000256" key="7">
    <source>
        <dbReference type="PROSITE-ProRule" id="PRU00042"/>
    </source>
</evidence>
<evidence type="ECO:0000313" key="11">
    <source>
        <dbReference type="Proteomes" id="UP000811609"/>
    </source>
</evidence>
<dbReference type="Pfam" id="PF13912">
    <property type="entry name" value="zf-C2H2_6"/>
    <property type="match status" value="4"/>
</dbReference>
<dbReference type="AlphaFoldDB" id="A0A8T1P0I1"/>
<dbReference type="InterPro" id="IPR013087">
    <property type="entry name" value="Znf_C2H2_type"/>
</dbReference>
<evidence type="ECO:0000256" key="5">
    <source>
        <dbReference type="ARBA" id="ARBA00023015"/>
    </source>
</evidence>
<feature type="domain" description="C2H2-type" evidence="9">
    <location>
        <begin position="167"/>
        <end position="194"/>
    </location>
</feature>
<dbReference type="GO" id="GO:0008270">
    <property type="term" value="F:zinc ion binding"/>
    <property type="evidence" value="ECO:0007669"/>
    <property type="project" value="UniProtKB-KW"/>
</dbReference>
<dbReference type="PROSITE" id="PS00028">
    <property type="entry name" value="ZINC_FINGER_C2H2_1"/>
    <property type="match status" value="4"/>
</dbReference>
<keyword evidence="2" id="KW-0677">Repeat</keyword>
<sequence>MISYWRGTQKSALQSSSAQDYLKLMDELNQGSRILGDDHHNMPCAPLNADYPRSRVLGDNIYTNGNGRLCIELKVAKAKLVDQQQKQEHPLPVVAKEFPRICNICNKGFGSGKALGGHMRMHVQARNKELLENIQNPKFKKYPTAADDLSTARRAKTNASVSFIGEPTCYVCGKKFLTTKALFGHMRSHPGRPWRGVLPPPLEKTNASSSSSTLSDDKIGSATASITSTGTIRVVNLSGSLSAWKVTGKRGRKSIASSTLCYGTSGLSQGLEEGMQEAVYDLMMLANSNQKKILIDDSDPQVAIDNMDSPTNATNLTSRNEKLSRHDEHVPKKINDDKGNEKATLETAPSNANWKFSREDGDWRPRDYFYRNGAAHEHEESHLYYSDNSELVSDDEVSGKMMIRKIRKKIRKTKLVGLEALGDADDLSHNKVPVTSNIRSYICSVCNKSFPTHQALGGHKSIHNKLMKYRQSMDESHLAANDSATDDIYGHQVVLDDQTQVLAAGAYRCKICSKTFPTGQAFGGHKKCHVELQSSQLKSRPGDAKAQSSQLPEEAKAQSSQVISPGEASQITGRRIIDFDLNDLPAMEVVLEEGIDVESVLYVRI</sequence>
<accession>A0A8T1P0I1</accession>
<feature type="region of interest" description="Disordered" evidence="8">
    <location>
        <begin position="194"/>
        <end position="218"/>
    </location>
</feature>
<dbReference type="PANTHER" id="PTHR45988:SF18">
    <property type="entry name" value="C2H2-TYPE ZINC FINGER FAMILY PROTEIN"/>
    <property type="match status" value="1"/>
</dbReference>
<feature type="region of interest" description="Disordered" evidence="8">
    <location>
        <begin position="308"/>
        <end position="345"/>
    </location>
</feature>
<keyword evidence="3 7" id="KW-0863">Zinc-finger</keyword>
<evidence type="ECO:0000256" key="6">
    <source>
        <dbReference type="ARBA" id="ARBA00023163"/>
    </source>
</evidence>
<name>A0A8T1P0I1_CARIL</name>
<dbReference type="GO" id="GO:0000976">
    <property type="term" value="F:transcription cis-regulatory region binding"/>
    <property type="evidence" value="ECO:0007669"/>
    <property type="project" value="TreeGrafter"/>
</dbReference>
<evidence type="ECO:0000313" key="10">
    <source>
        <dbReference type="EMBL" id="KAG6634813.1"/>
    </source>
</evidence>
<reference evidence="10" key="1">
    <citation type="submission" date="2020-12" db="EMBL/GenBank/DDBJ databases">
        <title>WGS assembly of Carya illinoinensis cv. Pawnee.</title>
        <authorList>
            <person name="Platts A."/>
            <person name="Shu S."/>
            <person name="Wright S."/>
            <person name="Barry K."/>
            <person name="Edger P."/>
            <person name="Pires J.C."/>
            <person name="Schmutz J."/>
        </authorList>
    </citation>
    <scope>NUCLEOTIDE SEQUENCE</scope>
    <source>
        <tissue evidence="10">Leaf</tissue>
    </source>
</reference>
<keyword evidence="4" id="KW-0862">Zinc</keyword>
<dbReference type="GO" id="GO:0003700">
    <property type="term" value="F:DNA-binding transcription factor activity"/>
    <property type="evidence" value="ECO:0007669"/>
    <property type="project" value="InterPro"/>
</dbReference>
<feature type="compositionally biased region" description="Polar residues" evidence="8">
    <location>
        <begin position="308"/>
        <end position="318"/>
    </location>
</feature>